<dbReference type="RefSeq" id="WP_221050553.1">
    <property type="nucleotide sequence ID" value="NZ_CP032664.1"/>
</dbReference>
<gene>
    <name evidence="1" type="ORF">D7032_05125</name>
</gene>
<accession>A0A7T8EAB6</accession>
<sequence length="584" mass="61705">MGNKLETDIVINMAGNLAAKARQYGNSMSDFARRSEKAMTLVRTATAAAARGIDTLGNRYVGIGTAFLTGATVRGIANFDALMTRIGTNAKIADEEIASLSQSIRNLSVQSDVRIDATQLAAGVDVLLEKTGDFKFVQDNLENMGLFMQAFGADAASTARLFAQFRAKGVKDAEAVMKSVDDLYSQFAVGSVNVKELASISEQLFTVYGGKGPEAIRQMGALVQMFAKTRGSASEALTSIQGVFSVFDDPDKVKFLEQQGVQVFKTGTQDLREPVELLIDILTAAGDSSSKLKDVFSDQVSVQGLKSLFGEDYKNLAKEMTKQTNDFGSTQKAAAKNAATFNGALTSLNNQFNKFAESRLSQPIQDLADAINGVDQKTIDNWLKWAGVAVIAVGSLVAAKKAADVYSWGKGFFGSKGKGAAGGQGGFSDLGVMPVYVVNMGQGGMGGGMPDVAGGSNQKGKAGGGAKLFSMQNLVALGTVGFGLSQAENFPLLKIGRTSEEEKALAKSYGLVAEPGLMDAIDGIKKWLSGEMKTVADPNADIRNMVNNVNSKLALDISVSDDRIKTKVRSAPPSLRVDVDTGLN</sequence>
<name>A0A7T8EAB6_9GAMM</name>
<proteinExistence type="predicted"/>
<protein>
    <submittedName>
        <fullName evidence="1">Phage tail tape measure protein</fullName>
    </submittedName>
</protein>
<evidence type="ECO:0000313" key="1">
    <source>
        <dbReference type="EMBL" id="QQO82691.1"/>
    </source>
</evidence>
<organism evidence="1">
    <name type="scientific">Shewanella algae</name>
    <dbReference type="NCBI Taxonomy" id="38313"/>
    <lineage>
        <taxon>Bacteria</taxon>
        <taxon>Pseudomonadati</taxon>
        <taxon>Pseudomonadota</taxon>
        <taxon>Gammaproteobacteria</taxon>
        <taxon>Alteromonadales</taxon>
        <taxon>Shewanellaceae</taxon>
        <taxon>Shewanella</taxon>
    </lineage>
</organism>
<reference evidence="1" key="1">
    <citation type="submission" date="2018-09" db="EMBL/GenBank/DDBJ databases">
        <title>Genome sequencing and analysis.</title>
        <authorList>
            <person name="Huang Y.-T."/>
        </authorList>
    </citation>
    <scope>NUCLEOTIDE SEQUENCE</scope>
    <source>
        <strain evidence="1">HIDE</strain>
    </source>
</reference>
<dbReference type="AlphaFoldDB" id="A0A7T8EAB6"/>
<dbReference type="EMBL" id="CP032664">
    <property type="protein sequence ID" value="QQO82691.1"/>
    <property type="molecule type" value="Genomic_DNA"/>
</dbReference>